<name>A0ABP1BXQ2_9BRYO</name>
<gene>
    <name evidence="2" type="ORF">CSSPJE1EN2_LOCUS22600</name>
</gene>
<feature type="transmembrane region" description="Helical" evidence="1">
    <location>
        <begin position="228"/>
        <end position="247"/>
    </location>
</feature>
<protein>
    <submittedName>
        <fullName evidence="2">Uncharacterized protein</fullName>
    </submittedName>
</protein>
<feature type="transmembrane region" description="Helical" evidence="1">
    <location>
        <begin position="142"/>
        <end position="166"/>
    </location>
</feature>
<feature type="transmembrane region" description="Helical" evidence="1">
    <location>
        <begin position="196"/>
        <end position="216"/>
    </location>
</feature>
<accession>A0ABP1BXQ2</accession>
<proteinExistence type="predicted"/>
<keyword evidence="3" id="KW-1185">Reference proteome</keyword>
<sequence length="301" mass="34109">MRDGDHTYEIAKAIGDSWVTVGVAELNTIPKEYNLNWTKDNPDPDLVLNLAGTGDPRSDRQWPTARSFHFFLLNYEGMLALLCSRALAYADYQQLRFLGRRTGLNTVIIYLQSMSYITAVVYRRIQHLNLTPIEGIGSAGSLLSLVYAFVQYVFGSISTEGLLIYLTPEQEQIIQKYWNKNNETRWFAGTDLDRRAFKLTSLVGLLVAGVAIWLVYPVLATKNMVDTLGHTIFFGDFLPQFLFFILYFRQCFETGLNKLLIIGIIASAGVGLAIYATIRHWHDQNFDIPTPSLGRYFPLIG</sequence>
<organism evidence="2 3">
    <name type="scientific">Sphagnum jensenii</name>
    <dbReference type="NCBI Taxonomy" id="128206"/>
    <lineage>
        <taxon>Eukaryota</taxon>
        <taxon>Viridiplantae</taxon>
        <taxon>Streptophyta</taxon>
        <taxon>Embryophyta</taxon>
        <taxon>Bryophyta</taxon>
        <taxon>Sphagnophytina</taxon>
        <taxon>Sphagnopsida</taxon>
        <taxon>Sphagnales</taxon>
        <taxon>Sphagnaceae</taxon>
        <taxon>Sphagnum</taxon>
    </lineage>
</organism>
<feature type="transmembrane region" description="Helical" evidence="1">
    <location>
        <begin position="259"/>
        <end position="278"/>
    </location>
</feature>
<evidence type="ECO:0000256" key="1">
    <source>
        <dbReference type="SAM" id="Phobius"/>
    </source>
</evidence>
<evidence type="ECO:0000313" key="3">
    <source>
        <dbReference type="Proteomes" id="UP001497522"/>
    </source>
</evidence>
<keyword evidence="1" id="KW-0812">Transmembrane</keyword>
<evidence type="ECO:0000313" key="2">
    <source>
        <dbReference type="EMBL" id="CAK9881201.1"/>
    </source>
</evidence>
<reference evidence="2" key="1">
    <citation type="submission" date="2024-03" db="EMBL/GenBank/DDBJ databases">
        <authorList>
            <consortium name="ELIXIR-Norway"/>
            <consortium name="Elixir Norway"/>
        </authorList>
    </citation>
    <scope>NUCLEOTIDE SEQUENCE</scope>
</reference>
<keyword evidence="1" id="KW-1133">Transmembrane helix</keyword>
<keyword evidence="1" id="KW-0472">Membrane</keyword>
<feature type="transmembrane region" description="Helical" evidence="1">
    <location>
        <begin position="102"/>
        <end position="122"/>
    </location>
</feature>
<dbReference type="Proteomes" id="UP001497522">
    <property type="component" value="Chromosome 8"/>
</dbReference>
<dbReference type="EMBL" id="OZ023709">
    <property type="protein sequence ID" value="CAK9881201.1"/>
    <property type="molecule type" value="Genomic_DNA"/>
</dbReference>